<sequence length="85" mass="9973">MMIASSFGGLWTYPSATFPTHNDFMFIDEERRRIITFVVFIANSDKRAPMRNWYEPASATSISARLRPTDEWRVHEFQLDGDRLT</sequence>
<reference evidence="1 2" key="1">
    <citation type="submission" date="2019-05" db="EMBL/GenBank/DDBJ databases">
        <title>Verrucobacter flavum gen. nov., sp. nov. a new member of the family Verrucomicrobiaceae.</title>
        <authorList>
            <person name="Szuroczki S."/>
            <person name="Abbaszade G."/>
            <person name="Szabo A."/>
            <person name="Felfoldi T."/>
            <person name="Schumann P."/>
            <person name="Boka K."/>
            <person name="Keki Z."/>
            <person name="Toumi M."/>
            <person name="Toth E."/>
        </authorList>
    </citation>
    <scope>NUCLEOTIDE SEQUENCE [LARGE SCALE GENOMIC DNA]</scope>
    <source>
        <strain evidence="1 2">MG-N-17</strain>
    </source>
</reference>
<evidence type="ECO:0000313" key="2">
    <source>
        <dbReference type="Proteomes" id="UP000306196"/>
    </source>
</evidence>
<dbReference type="EMBL" id="VAUV01000008">
    <property type="protein sequence ID" value="TLD70527.1"/>
    <property type="molecule type" value="Genomic_DNA"/>
</dbReference>
<evidence type="ECO:0000313" key="1">
    <source>
        <dbReference type="EMBL" id="TLD70527.1"/>
    </source>
</evidence>
<name>A0A5R8KE46_9BACT</name>
<organism evidence="1 2">
    <name type="scientific">Phragmitibacter flavus</name>
    <dbReference type="NCBI Taxonomy" id="2576071"/>
    <lineage>
        <taxon>Bacteria</taxon>
        <taxon>Pseudomonadati</taxon>
        <taxon>Verrucomicrobiota</taxon>
        <taxon>Verrucomicrobiia</taxon>
        <taxon>Verrucomicrobiales</taxon>
        <taxon>Verrucomicrobiaceae</taxon>
        <taxon>Phragmitibacter</taxon>
    </lineage>
</organism>
<proteinExistence type="predicted"/>
<dbReference type="RefSeq" id="WP_138086584.1">
    <property type="nucleotide sequence ID" value="NZ_VAUV01000008.1"/>
</dbReference>
<protein>
    <submittedName>
        <fullName evidence="1">Uncharacterized protein</fullName>
    </submittedName>
</protein>
<keyword evidence="2" id="KW-1185">Reference proteome</keyword>
<dbReference type="Proteomes" id="UP000306196">
    <property type="component" value="Unassembled WGS sequence"/>
</dbReference>
<dbReference type="AlphaFoldDB" id="A0A5R8KE46"/>
<comment type="caution">
    <text evidence="1">The sequence shown here is derived from an EMBL/GenBank/DDBJ whole genome shotgun (WGS) entry which is preliminary data.</text>
</comment>
<gene>
    <name evidence="1" type="ORF">FEM03_12440</name>
</gene>
<accession>A0A5R8KE46</accession>